<comment type="subcellular location">
    <subcellularLocation>
        <location evidence="1">Membrane</location>
        <topology evidence="1">Multi-pass membrane protein</topology>
    </subcellularLocation>
</comment>
<evidence type="ECO:0000313" key="6">
    <source>
        <dbReference type="EMBL" id="ONI10892.1"/>
    </source>
</evidence>
<dbReference type="STRING" id="3760.A0A251PH33"/>
<feature type="transmembrane region" description="Helical" evidence="5">
    <location>
        <begin position="37"/>
        <end position="57"/>
    </location>
</feature>
<reference evidence="6 7" key="1">
    <citation type="journal article" date="2013" name="Nat. Genet.">
        <title>The high-quality draft genome of peach (Prunus persica) identifies unique patterns of genetic diversity, domestication and genome evolution.</title>
        <authorList>
            <consortium name="International Peach Genome Initiative"/>
            <person name="Verde I."/>
            <person name="Abbott A.G."/>
            <person name="Scalabrin S."/>
            <person name="Jung S."/>
            <person name="Shu S."/>
            <person name="Marroni F."/>
            <person name="Zhebentyayeva T."/>
            <person name="Dettori M.T."/>
            <person name="Grimwood J."/>
            <person name="Cattonaro F."/>
            <person name="Zuccolo A."/>
            <person name="Rossini L."/>
            <person name="Jenkins J."/>
            <person name="Vendramin E."/>
            <person name="Meisel L.A."/>
            <person name="Decroocq V."/>
            <person name="Sosinski B."/>
            <person name="Prochnik S."/>
            <person name="Mitros T."/>
            <person name="Policriti A."/>
            <person name="Cipriani G."/>
            <person name="Dondini L."/>
            <person name="Ficklin S."/>
            <person name="Goodstein D.M."/>
            <person name="Xuan P."/>
            <person name="Del Fabbro C."/>
            <person name="Aramini V."/>
            <person name="Copetti D."/>
            <person name="Gonzalez S."/>
            <person name="Horner D.S."/>
            <person name="Falchi R."/>
            <person name="Lucas S."/>
            <person name="Mica E."/>
            <person name="Maldonado J."/>
            <person name="Lazzari B."/>
            <person name="Bielenberg D."/>
            <person name="Pirona R."/>
            <person name="Miculan M."/>
            <person name="Barakat A."/>
            <person name="Testolin R."/>
            <person name="Stella A."/>
            <person name="Tartarini S."/>
            <person name="Tonutti P."/>
            <person name="Arus P."/>
            <person name="Orellana A."/>
            <person name="Wells C."/>
            <person name="Main D."/>
            <person name="Vizzotto G."/>
            <person name="Silva H."/>
            <person name="Salamini F."/>
            <person name="Schmutz J."/>
            <person name="Morgante M."/>
            <person name="Rokhsar D.S."/>
        </authorList>
    </citation>
    <scope>NUCLEOTIDE SEQUENCE [LARGE SCALE GENOMIC DNA]</scope>
    <source>
        <strain evidence="7">cv. Nemared</strain>
    </source>
</reference>
<evidence type="ECO:0000256" key="1">
    <source>
        <dbReference type="ARBA" id="ARBA00004141"/>
    </source>
</evidence>
<proteinExistence type="predicted"/>
<sequence>MLRMCPHCTSSLASAKPPCYLTRRFAQDRSLKVTHNLTVFGGCSLVLPIIIGIFGVNVDGIPATKSAPYAFGVFSAILVAIGAVLIAVGLLCLGLKKPIMEEQVEVRRLGLQELVKMFQHEAESHALIRKKVSRKNLPHNGW</sequence>
<protein>
    <submittedName>
        <fullName evidence="6">Uncharacterized protein</fullName>
    </submittedName>
</protein>
<evidence type="ECO:0000256" key="2">
    <source>
        <dbReference type="ARBA" id="ARBA00022692"/>
    </source>
</evidence>
<evidence type="ECO:0000256" key="5">
    <source>
        <dbReference type="SAM" id="Phobius"/>
    </source>
</evidence>
<dbReference type="InterPro" id="IPR045863">
    <property type="entry name" value="CorA_TM1_TM2"/>
</dbReference>
<feature type="transmembrane region" description="Helical" evidence="5">
    <location>
        <begin position="69"/>
        <end position="93"/>
    </location>
</feature>
<dbReference type="EMBL" id="CM007654">
    <property type="protein sequence ID" value="ONI10892.1"/>
    <property type="molecule type" value="Genomic_DNA"/>
</dbReference>
<dbReference type="AlphaFoldDB" id="A0A251PH33"/>
<gene>
    <name evidence="6" type="ORF">PRUPE_4G074700</name>
</gene>
<dbReference type="Gramene" id="ONI10892">
    <property type="protein sequence ID" value="ONI10892"/>
    <property type="gene ID" value="PRUPE_4G074700"/>
</dbReference>
<dbReference type="GO" id="GO:0016020">
    <property type="term" value="C:membrane"/>
    <property type="evidence" value="ECO:0007669"/>
    <property type="project" value="UniProtKB-SubCell"/>
</dbReference>
<dbReference type="PANTHER" id="PTHR46950">
    <property type="entry name" value="MAGNESIUM TRANSPORTER CORA-LIKE FAMILY PROTEIN"/>
    <property type="match status" value="1"/>
</dbReference>
<accession>A0A251PH33</accession>
<dbReference type="PANTHER" id="PTHR46950:SF2">
    <property type="entry name" value="MAGNESIUM TRANSPORTER CORA-LIKE FAMILY PROTEIN"/>
    <property type="match status" value="1"/>
</dbReference>
<evidence type="ECO:0000256" key="4">
    <source>
        <dbReference type="ARBA" id="ARBA00023136"/>
    </source>
</evidence>
<dbReference type="SUPFAM" id="SSF144083">
    <property type="entry name" value="Magnesium transport protein CorA, transmembrane region"/>
    <property type="match status" value="1"/>
</dbReference>
<keyword evidence="7" id="KW-1185">Reference proteome</keyword>
<dbReference type="Proteomes" id="UP000006882">
    <property type="component" value="Chromosome G4"/>
</dbReference>
<organism evidence="6 7">
    <name type="scientific">Prunus persica</name>
    <name type="common">Peach</name>
    <name type="synonym">Amygdalus persica</name>
    <dbReference type="NCBI Taxonomy" id="3760"/>
    <lineage>
        <taxon>Eukaryota</taxon>
        <taxon>Viridiplantae</taxon>
        <taxon>Streptophyta</taxon>
        <taxon>Embryophyta</taxon>
        <taxon>Tracheophyta</taxon>
        <taxon>Spermatophyta</taxon>
        <taxon>Magnoliopsida</taxon>
        <taxon>eudicotyledons</taxon>
        <taxon>Gunneridae</taxon>
        <taxon>Pentapetalae</taxon>
        <taxon>rosids</taxon>
        <taxon>fabids</taxon>
        <taxon>Rosales</taxon>
        <taxon>Rosaceae</taxon>
        <taxon>Amygdaloideae</taxon>
        <taxon>Amygdaleae</taxon>
        <taxon>Prunus</taxon>
    </lineage>
</organism>
<dbReference type="Gene3D" id="1.20.58.340">
    <property type="entry name" value="Magnesium transport protein CorA, transmembrane region"/>
    <property type="match status" value="1"/>
</dbReference>
<keyword evidence="4 5" id="KW-0472">Membrane</keyword>
<keyword evidence="2 5" id="KW-0812">Transmembrane</keyword>
<keyword evidence="3 5" id="KW-1133">Transmembrane helix</keyword>
<evidence type="ECO:0000256" key="3">
    <source>
        <dbReference type="ARBA" id="ARBA00022989"/>
    </source>
</evidence>
<name>A0A251PH33_PRUPE</name>
<evidence type="ECO:0000313" key="7">
    <source>
        <dbReference type="Proteomes" id="UP000006882"/>
    </source>
</evidence>